<gene>
    <name evidence="2" type="ORF">QYM36_019241</name>
</gene>
<name>A0AA88H7I7_ARTSF</name>
<evidence type="ECO:0008006" key="4">
    <source>
        <dbReference type="Google" id="ProtNLM"/>
    </source>
</evidence>
<proteinExistence type="predicted"/>
<evidence type="ECO:0000256" key="1">
    <source>
        <dbReference type="SAM" id="MobiDB-lite"/>
    </source>
</evidence>
<sequence length="212" mass="23680">MCRHGCPSQETIQHVLQSCPFVQGARIKRHDKEVNSLTEYVQRSKLKFLKESYLTNRTQQLKPDLIIVKEGVAYVVDVTVAYDHPEVFKKAAEEKVRKYCVLTPEDIPGLGEIKAVEVIPVVLGGRGGWKRANSKLDKVLKLSRSFAKIHVIRTIKESIIMLRLHSSLQRRNSRCGNTNNALSRISSMNGMNDNRMNVGPASKNAAGVNSAA</sequence>
<reference evidence="2" key="1">
    <citation type="submission" date="2023-07" db="EMBL/GenBank/DDBJ databases">
        <title>Chromosome-level genome assembly of Artemia franciscana.</title>
        <authorList>
            <person name="Jo E."/>
        </authorList>
    </citation>
    <scope>NUCLEOTIDE SEQUENCE</scope>
    <source>
        <tissue evidence="2">Whole body</tissue>
    </source>
</reference>
<dbReference type="AlphaFoldDB" id="A0AA88H7I7"/>
<keyword evidence="3" id="KW-1185">Reference proteome</keyword>
<dbReference type="EMBL" id="JAVRJZ010000797">
    <property type="protein sequence ID" value="KAK2702111.1"/>
    <property type="molecule type" value="Genomic_DNA"/>
</dbReference>
<dbReference type="Proteomes" id="UP001187531">
    <property type="component" value="Unassembled WGS sequence"/>
</dbReference>
<accession>A0AA88H7I7</accession>
<feature type="region of interest" description="Disordered" evidence="1">
    <location>
        <begin position="188"/>
        <end position="212"/>
    </location>
</feature>
<evidence type="ECO:0000313" key="3">
    <source>
        <dbReference type="Proteomes" id="UP001187531"/>
    </source>
</evidence>
<evidence type="ECO:0000313" key="2">
    <source>
        <dbReference type="EMBL" id="KAK2702111.1"/>
    </source>
</evidence>
<protein>
    <recommendedName>
        <fullName evidence="4">Reverse transcriptase</fullName>
    </recommendedName>
</protein>
<comment type="caution">
    <text evidence="2">The sequence shown here is derived from an EMBL/GenBank/DDBJ whole genome shotgun (WGS) entry which is preliminary data.</text>
</comment>
<organism evidence="2 3">
    <name type="scientific">Artemia franciscana</name>
    <name type="common">Brine shrimp</name>
    <name type="synonym">Artemia sanfranciscana</name>
    <dbReference type="NCBI Taxonomy" id="6661"/>
    <lineage>
        <taxon>Eukaryota</taxon>
        <taxon>Metazoa</taxon>
        <taxon>Ecdysozoa</taxon>
        <taxon>Arthropoda</taxon>
        <taxon>Crustacea</taxon>
        <taxon>Branchiopoda</taxon>
        <taxon>Anostraca</taxon>
        <taxon>Artemiidae</taxon>
        <taxon>Artemia</taxon>
    </lineage>
</organism>